<dbReference type="Pfam" id="PF01734">
    <property type="entry name" value="Patatin"/>
    <property type="match status" value="1"/>
</dbReference>
<evidence type="ECO:0000259" key="3">
    <source>
        <dbReference type="PROSITE" id="PS51635"/>
    </source>
</evidence>
<dbReference type="RefSeq" id="WP_195802832.1">
    <property type="nucleotide sequence ID" value="NZ_CP061379.1"/>
</dbReference>
<dbReference type="PANTHER" id="PTHR46394:SF1">
    <property type="entry name" value="PNPLA DOMAIN-CONTAINING PROTEIN"/>
    <property type="match status" value="1"/>
</dbReference>
<accession>A0A7S9DAB2</accession>
<evidence type="ECO:0000256" key="2">
    <source>
        <dbReference type="PROSITE-ProRule" id="PRU01161"/>
    </source>
</evidence>
<dbReference type="InterPro" id="IPR002641">
    <property type="entry name" value="PNPLA_dom"/>
</dbReference>
<sequence length="608" mass="66906">MDSNREAVIAIQGGGVYALSLLGQAKAVLDHGYIPLAFAGTSGGAILASLLWSGLSPQQIQDEFTGMVTHDPAALLSLLSPFEAPSDPHFDYAAFLRLQERVKQALASIPATEAQEKPGWIGRATGAIPGLWRAAEATFDAWGLWKQIQPHIRNRGLFRGEKLEQVIDDLIRKGLGDRVGLPPKNDPITFGHVHAMMKSNRGFYRPPLLLTATNLSRRRLELINSVEERYHAMPIAAAVRASAGFPLFFRPRAFGDAQKPEWFVDGGMISNFPIWTFSDAFREQISKSEFYSAYAWRPWLRIGLRVVGDVEAPENLANPDRYFVALMSMLAGGARNELEEILVTQDPRSIVIKQFTSNTECPGVLAVGEVDAARIGKMVDLGECAAALELKKCGAPGIYTVNPDLTEVMSERLRFIVQECERVMGDGVEPRFRANIFIPVKNSLAMLFSHNMENDDDDKIQFPDLSTGVTGACYQLSTTLVCNLEKVAQLRATNLAAYNRLFNMTDAMQNRIKKDRTWLMSVPIFDPHEVKVLPQAARMRRPAAIATCDLGIGLRGPLLGVLNIDAAWNYGRIDLNPDPDLQSADSRIRAISAIMQAGALTIGSALTT</sequence>
<name>A0A7S9DAB2_9BRAD</name>
<evidence type="ECO:0000256" key="1">
    <source>
        <dbReference type="ARBA" id="ARBA00023098"/>
    </source>
</evidence>
<feature type="active site" description="Nucleophile" evidence="2">
    <location>
        <position position="42"/>
    </location>
</feature>
<dbReference type="GO" id="GO:0016787">
    <property type="term" value="F:hydrolase activity"/>
    <property type="evidence" value="ECO:0007669"/>
    <property type="project" value="UniProtKB-UniRule"/>
</dbReference>
<organism evidence="4 5">
    <name type="scientific">Bradyrhizobium commune</name>
    <dbReference type="NCBI Taxonomy" id="83627"/>
    <lineage>
        <taxon>Bacteria</taxon>
        <taxon>Pseudomonadati</taxon>
        <taxon>Pseudomonadota</taxon>
        <taxon>Alphaproteobacteria</taxon>
        <taxon>Hyphomicrobiales</taxon>
        <taxon>Nitrobacteraceae</taxon>
        <taxon>Bradyrhizobium</taxon>
    </lineage>
</organism>
<keyword evidence="5" id="KW-1185">Reference proteome</keyword>
<dbReference type="SUPFAM" id="SSF52151">
    <property type="entry name" value="FabD/lysophospholipase-like"/>
    <property type="match status" value="1"/>
</dbReference>
<dbReference type="PROSITE" id="PS51635">
    <property type="entry name" value="PNPLA"/>
    <property type="match status" value="1"/>
</dbReference>
<feature type="active site" description="Proton acceptor" evidence="2">
    <location>
        <position position="265"/>
    </location>
</feature>
<evidence type="ECO:0000313" key="5">
    <source>
        <dbReference type="Proteomes" id="UP000594621"/>
    </source>
</evidence>
<dbReference type="Proteomes" id="UP000594621">
    <property type="component" value="Chromosome"/>
</dbReference>
<evidence type="ECO:0000313" key="4">
    <source>
        <dbReference type="EMBL" id="QPF93319.1"/>
    </source>
</evidence>
<dbReference type="EMBL" id="CP061379">
    <property type="protein sequence ID" value="QPF93319.1"/>
    <property type="molecule type" value="Genomic_DNA"/>
</dbReference>
<keyword evidence="2" id="KW-0378">Hydrolase</keyword>
<feature type="domain" description="PNPLA" evidence="3">
    <location>
        <begin position="9"/>
        <end position="278"/>
    </location>
</feature>
<proteinExistence type="predicted"/>
<protein>
    <submittedName>
        <fullName evidence="4">Patatin-like phospholipase family protein</fullName>
    </submittedName>
</protein>
<dbReference type="InterPro" id="IPR052580">
    <property type="entry name" value="Lipid_Hydrolase"/>
</dbReference>
<dbReference type="AlphaFoldDB" id="A0A7S9DAB2"/>
<dbReference type="Gene3D" id="3.40.1090.10">
    <property type="entry name" value="Cytosolic phospholipase A2 catalytic domain"/>
    <property type="match status" value="1"/>
</dbReference>
<feature type="short sequence motif" description="GXSXG" evidence="2">
    <location>
        <begin position="40"/>
        <end position="44"/>
    </location>
</feature>
<feature type="short sequence motif" description="DGA/G" evidence="2">
    <location>
        <begin position="265"/>
        <end position="267"/>
    </location>
</feature>
<dbReference type="PANTHER" id="PTHR46394">
    <property type="entry name" value="ANNEXIN"/>
    <property type="match status" value="1"/>
</dbReference>
<keyword evidence="1 2" id="KW-0443">Lipid metabolism</keyword>
<comment type="caution">
    <text evidence="2">Lacks conserved residue(s) required for the propagation of feature annotation.</text>
</comment>
<dbReference type="InterPro" id="IPR016035">
    <property type="entry name" value="Acyl_Trfase/lysoPLipase"/>
</dbReference>
<dbReference type="KEGG" id="bcou:IC761_08640"/>
<dbReference type="GO" id="GO:0016042">
    <property type="term" value="P:lipid catabolic process"/>
    <property type="evidence" value="ECO:0007669"/>
    <property type="project" value="UniProtKB-UniRule"/>
</dbReference>
<gene>
    <name evidence="4" type="ORF">IC761_08640</name>
</gene>
<reference evidence="4 5" key="1">
    <citation type="submission" date="2020-09" db="EMBL/GenBank/DDBJ databases">
        <title>Complete genomes of bradyrhizobia occurring on native shrubby legumes in Australia.</title>
        <authorList>
            <person name="Lafay B."/>
        </authorList>
    </citation>
    <scope>NUCLEOTIDE SEQUENCE [LARGE SCALE GENOMIC DNA]</scope>
    <source>
        <strain evidence="4 5">BDV5040</strain>
    </source>
</reference>
<keyword evidence="2" id="KW-0442">Lipid degradation</keyword>